<accession>A0ACB8XRX9</accession>
<evidence type="ECO:0000313" key="2">
    <source>
        <dbReference type="Proteomes" id="UP001055879"/>
    </source>
</evidence>
<gene>
    <name evidence="1" type="ORF">L6452_39307</name>
</gene>
<dbReference type="Proteomes" id="UP001055879">
    <property type="component" value="Linkage Group LG15"/>
</dbReference>
<reference evidence="1 2" key="2">
    <citation type="journal article" date="2022" name="Mol. Ecol. Resour.">
        <title>The genomes of chicory, endive, great burdock and yacon provide insights into Asteraceae paleo-polyploidization history and plant inulin production.</title>
        <authorList>
            <person name="Fan W."/>
            <person name="Wang S."/>
            <person name="Wang H."/>
            <person name="Wang A."/>
            <person name="Jiang F."/>
            <person name="Liu H."/>
            <person name="Zhao H."/>
            <person name="Xu D."/>
            <person name="Zhang Y."/>
        </authorList>
    </citation>
    <scope>NUCLEOTIDE SEQUENCE [LARGE SCALE GENOMIC DNA]</scope>
    <source>
        <strain evidence="2">cv. Niubang</strain>
    </source>
</reference>
<dbReference type="EMBL" id="CM042061">
    <property type="protein sequence ID" value="KAI3673191.1"/>
    <property type="molecule type" value="Genomic_DNA"/>
</dbReference>
<protein>
    <submittedName>
        <fullName evidence="1">Uncharacterized protein</fullName>
    </submittedName>
</protein>
<name>A0ACB8XRX9_ARCLA</name>
<evidence type="ECO:0000313" key="1">
    <source>
        <dbReference type="EMBL" id="KAI3673191.1"/>
    </source>
</evidence>
<reference evidence="2" key="1">
    <citation type="journal article" date="2022" name="Mol. Ecol. Resour.">
        <title>The genomes of chicory, endive, great burdock and yacon provide insights into Asteraceae palaeo-polyploidization history and plant inulin production.</title>
        <authorList>
            <person name="Fan W."/>
            <person name="Wang S."/>
            <person name="Wang H."/>
            <person name="Wang A."/>
            <person name="Jiang F."/>
            <person name="Liu H."/>
            <person name="Zhao H."/>
            <person name="Xu D."/>
            <person name="Zhang Y."/>
        </authorList>
    </citation>
    <scope>NUCLEOTIDE SEQUENCE [LARGE SCALE GENOMIC DNA]</scope>
    <source>
        <strain evidence="2">cv. Niubang</strain>
    </source>
</reference>
<comment type="caution">
    <text evidence="1">The sequence shown here is derived from an EMBL/GenBank/DDBJ whole genome shotgun (WGS) entry which is preliminary data.</text>
</comment>
<organism evidence="1 2">
    <name type="scientific">Arctium lappa</name>
    <name type="common">Greater burdock</name>
    <name type="synonym">Lappa major</name>
    <dbReference type="NCBI Taxonomy" id="4217"/>
    <lineage>
        <taxon>Eukaryota</taxon>
        <taxon>Viridiplantae</taxon>
        <taxon>Streptophyta</taxon>
        <taxon>Embryophyta</taxon>
        <taxon>Tracheophyta</taxon>
        <taxon>Spermatophyta</taxon>
        <taxon>Magnoliopsida</taxon>
        <taxon>eudicotyledons</taxon>
        <taxon>Gunneridae</taxon>
        <taxon>Pentapetalae</taxon>
        <taxon>asterids</taxon>
        <taxon>campanulids</taxon>
        <taxon>Asterales</taxon>
        <taxon>Asteraceae</taxon>
        <taxon>Carduoideae</taxon>
        <taxon>Cardueae</taxon>
        <taxon>Arctiinae</taxon>
        <taxon>Arctium</taxon>
    </lineage>
</organism>
<proteinExistence type="predicted"/>
<keyword evidence="2" id="KW-1185">Reference proteome</keyword>
<sequence>MEYIIIQRSNGYINNKKPFNKKRRQGNGAFFLPQKHQKAPIMGAEFIPKPSENDYNLSGDCETAPVILGLLPAALVDHIARVDLSILPTIPGEPGGSFPVSPEELKDILREVDTHILSSPNKLPPVKTIAGGSVTNTVRGLAAGFGISCGVIGACGDDEQGALFLKNMSFYGVNISRLRVKDEHTGQCVCLVDPLGNRTMRPCISTAAKVQAGELKREDFKGSKWLVLRYSIYNLEVINAAIKFAKQEGLLISLDLASFEMVRKFRKPLLELLESGNIDLCFANEDEAAELLLSGEQVARPEAALDVLGKYCQWAVVTLGANGCIARYKKEVVRVPAIGQTKAIDATGAGDLFAGGFLYGLVKGLSLEECCVVGSCSGGSVIRSLGGEVSPENWQWMYKQLKTEGLLAPTVVNDL</sequence>